<reference evidence="3" key="1">
    <citation type="submission" date="2019-05" db="EMBL/GenBank/DDBJ databases">
        <authorList>
            <consortium name="Pathogen Informatics"/>
        </authorList>
    </citation>
    <scope>NUCLEOTIDE SEQUENCE [LARGE SCALE GENOMIC DNA]</scope>
    <source>
        <strain evidence="3">NCTC12965</strain>
    </source>
</reference>
<dbReference type="InterPro" id="IPR007730">
    <property type="entry name" value="SPOR-like_dom"/>
</dbReference>
<protein>
    <submittedName>
        <fullName evidence="3">Uncharacterized protein conserved in bacteria</fullName>
    </submittedName>
</protein>
<dbReference type="Pfam" id="PF05036">
    <property type="entry name" value="SPOR"/>
    <property type="match status" value="1"/>
</dbReference>
<dbReference type="GO" id="GO:0042834">
    <property type="term" value="F:peptidoglycan binding"/>
    <property type="evidence" value="ECO:0007669"/>
    <property type="project" value="InterPro"/>
</dbReference>
<dbReference type="EMBL" id="CABEEZ010000170">
    <property type="protein sequence ID" value="VTR61935.1"/>
    <property type="molecule type" value="Genomic_DNA"/>
</dbReference>
<feature type="region of interest" description="Disordered" evidence="1">
    <location>
        <begin position="40"/>
        <end position="59"/>
    </location>
</feature>
<gene>
    <name evidence="3" type="primary">damX_2</name>
    <name evidence="3" type="ORF">NCTC12965_09027</name>
</gene>
<organism evidence="3">
    <name type="scientific">Serratia fonticola</name>
    <dbReference type="NCBI Taxonomy" id="47917"/>
    <lineage>
        <taxon>Bacteria</taxon>
        <taxon>Pseudomonadati</taxon>
        <taxon>Pseudomonadota</taxon>
        <taxon>Gammaproteobacteria</taxon>
        <taxon>Enterobacterales</taxon>
        <taxon>Yersiniaceae</taxon>
        <taxon>Serratia</taxon>
    </lineage>
</organism>
<dbReference type="AlphaFoldDB" id="A0A4U9WQ93"/>
<accession>A0A4U9WQ93</accession>
<feature type="domain" description="SPOR" evidence="2">
    <location>
        <begin position="4"/>
        <end position="37"/>
    </location>
</feature>
<evidence type="ECO:0000256" key="1">
    <source>
        <dbReference type="SAM" id="MobiDB-lite"/>
    </source>
</evidence>
<sequence length="59" mass="6412">MVYETKRDGKPWYVLVSGNYASSAEAKRAIATLPAEVQAKKTMGPSCTASTARPEKNNH</sequence>
<name>A0A4U9WQ93_SERFO</name>
<dbReference type="InterPro" id="IPR036680">
    <property type="entry name" value="SPOR-like_sf"/>
</dbReference>
<evidence type="ECO:0000259" key="2">
    <source>
        <dbReference type="Pfam" id="PF05036"/>
    </source>
</evidence>
<evidence type="ECO:0000313" key="3">
    <source>
        <dbReference type="EMBL" id="VTR61935.1"/>
    </source>
</evidence>
<proteinExistence type="predicted"/>
<dbReference type="Gene3D" id="3.30.70.1070">
    <property type="entry name" value="Sporulation related repeat"/>
    <property type="match status" value="1"/>
</dbReference>